<proteinExistence type="predicted"/>
<protein>
    <submittedName>
        <fullName evidence="1">Uncharacterized protein</fullName>
    </submittedName>
</protein>
<dbReference type="Proteomes" id="UP001430953">
    <property type="component" value="Unassembled WGS sequence"/>
</dbReference>
<gene>
    <name evidence="1" type="ORF">PUN28_000630</name>
</gene>
<dbReference type="EMBL" id="JADYXP020000001">
    <property type="protein sequence ID" value="KAL0133018.1"/>
    <property type="molecule type" value="Genomic_DNA"/>
</dbReference>
<organism evidence="1 2">
    <name type="scientific">Cardiocondyla obscurior</name>
    <dbReference type="NCBI Taxonomy" id="286306"/>
    <lineage>
        <taxon>Eukaryota</taxon>
        <taxon>Metazoa</taxon>
        <taxon>Ecdysozoa</taxon>
        <taxon>Arthropoda</taxon>
        <taxon>Hexapoda</taxon>
        <taxon>Insecta</taxon>
        <taxon>Pterygota</taxon>
        <taxon>Neoptera</taxon>
        <taxon>Endopterygota</taxon>
        <taxon>Hymenoptera</taxon>
        <taxon>Apocrita</taxon>
        <taxon>Aculeata</taxon>
        <taxon>Formicoidea</taxon>
        <taxon>Formicidae</taxon>
        <taxon>Myrmicinae</taxon>
        <taxon>Cardiocondyla</taxon>
    </lineage>
</organism>
<reference evidence="1 2" key="1">
    <citation type="submission" date="2023-03" db="EMBL/GenBank/DDBJ databases">
        <title>High recombination rates correlate with genetic variation in Cardiocondyla obscurior ants.</title>
        <authorList>
            <person name="Errbii M."/>
        </authorList>
    </citation>
    <scope>NUCLEOTIDE SEQUENCE [LARGE SCALE GENOMIC DNA]</scope>
    <source>
        <strain evidence="1">Alpha-2009</strain>
        <tissue evidence="1">Whole body</tissue>
    </source>
</reference>
<evidence type="ECO:0000313" key="2">
    <source>
        <dbReference type="Proteomes" id="UP001430953"/>
    </source>
</evidence>
<keyword evidence="2" id="KW-1185">Reference proteome</keyword>
<accession>A0AAW2H0R6</accession>
<name>A0AAW2H0R6_9HYME</name>
<evidence type="ECO:0000313" key="1">
    <source>
        <dbReference type="EMBL" id="KAL0133018.1"/>
    </source>
</evidence>
<dbReference type="AlphaFoldDB" id="A0AAW2H0R6"/>
<sequence>MVESGRAGSANRDRRTCLPARPSFPVPSLAVELEASVEGRRKIYTFLADEDATPGENYLPPFKLSIRRAPNITSPSFQSTSIVRYIETAR</sequence>
<comment type="caution">
    <text evidence="1">The sequence shown here is derived from an EMBL/GenBank/DDBJ whole genome shotgun (WGS) entry which is preliminary data.</text>
</comment>